<dbReference type="GO" id="GO:0003677">
    <property type="term" value="F:DNA binding"/>
    <property type="evidence" value="ECO:0007669"/>
    <property type="project" value="InterPro"/>
</dbReference>
<dbReference type="Proteomes" id="UP000515307">
    <property type="component" value="Chromosome"/>
</dbReference>
<feature type="region of interest" description="Disordered" evidence="10">
    <location>
        <begin position="1"/>
        <end position="52"/>
    </location>
</feature>
<dbReference type="PANTHER" id="PTHR11070">
    <property type="entry name" value="UVRD / RECB / PCRA DNA HELICASE FAMILY MEMBER"/>
    <property type="match status" value="1"/>
</dbReference>
<evidence type="ECO:0000256" key="9">
    <source>
        <dbReference type="PROSITE-ProRule" id="PRU00560"/>
    </source>
</evidence>
<sequence length="823" mass="90399">MAGTRAGGVGRRRARPHAGRRGGHPMTQAAGRPGGPARTRVRASRQAGADITRRGGAVKDAVGVFVRRLRADRHNKALSLSFLRAAGDGADLHLGRADARCMVLLLSTEGGDEVQLLAVRDGAFARDELTRLTVAINSESGAVEVADQGEATANVVALSERSGTGTPATGPAPPATDTAPTASTSSLRPPLFAAHDDELLVKLGVVRSLLPAIRKITTDEQLDKLLTHNLPELTRDVLTALRDHRDPADVERLITSTWRPEGEDVDVRDWAGAARRAVSQAETDDDAVLEALGNGFDAWRLFLHPEQRRLAKAAFKGSAKVTGGPGTGKTVVALHRVQQLVDRLTPGHNRAVLLTTYNTNLALELRERLRDLGGDELLRRVDVKSVDVLAREILQESRTELGRPLDDEAAINLWHDIRVETGLLHYDAEFLDSEFKHVILAKRCGSWDLYRRIGRTGRPRITPPQRHEVWQLVQAYQARLAVAPRRTTYAVIADRAAGLEQHRMARVEEQARYKDEQGGRDLIHREAGSGMWLRPRYQHVVVDEAQDLSGSHWRMLRAMVRKGPDDIFLVGDAHQRIYGGRVVLSDHGIVIRGRASRRLTLNYRTTRQILGSANGLIAGASFDDLDTGTDTLDGYRSVLTGLAPQFWRAPDRTSEMRAVAVLIKERHDAHGTPYSAMAVAVPDQSAAQEFAYRLADEFRIPVVPLGKEGVRSGEDAVRIGTMHRFKGLEFQRVFLTSVGEGQVPRQSIEQYRLANPDRYRLEEQRARSLVFVAATRARDELVVSWSGKASRFLPPDADATAFRATDLLRPQGPASGPATASVA</sequence>
<dbReference type="InterPro" id="IPR000212">
    <property type="entry name" value="DNA_helicase_UvrD/REP"/>
</dbReference>
<dbReference type="GO" id="GO:0043138">
    <property type="term" value="F:3'-5' DNA helicase activity"/>
    <property type="evidence" value="ECO:0007669"/>
    <property type="project" value="UniProtKB-EC"/>
</dbReference>
<comment type="catalytic activity">
    <reaction evidence="6">
        <text>Couples ATP hydrolysis with the unwinding of duplex DNA by translocating in the 3'-5' direction.</text>
        <dbReference type="EC" id="5.6.2.4"/>
    </reaction>
</comment>
<keyword evidence="13" id="KW-1185">Reference proteome</keyword>
<reference evidence="13" key="1">
    <citation type="submission" date="2019-10" db="EMBL/GenBank/DDBJ databases">
        <title>Antimicrobial potential of Antarctic Bacteria.</title>
        <authorList>
            <person name="Benaud N."/>
            <person name="Edwards R.J."/>
            <person name="Ferrari B.C."/>
        </authorList>
    </citation>
    <scope>NUCLEOTIDE SEQUENCE [LARGE SCALE GENOMIC DNA]</scope>
    <source>
        <strain evidence="13">NBSH44</strain>
    </source>
</reference>
<evidence type="ECO:0000313" key="12">
    <source>
        <dbReference type="EMBL" id="QNE74327.1"/>
    </source>
</evidence>
<comment type="catalytic activity">
    <reaction evidence="8">
        <text>ATP + H2O = ADP + phosphate + H(+)</text>
        <dbReference type="Rhea" id="RHEA:13065"/>
        <dbReference type="ChEBI" id="CHEBI:15377"/>
        <dbReference type="ChEBI" id="CHEBI:15378"/>
        <dbReference type="ChEBI" id="CHEBI:30616"/>
        <dbReference type="ChEBI" id="CHEBI:43474"/>
        <dbReference type="ChEBI" id="CHEBI:456216"/>
        <dbReference type="EC" id="5.6.2.4"/>
    </reaction>
</comment>
<keyword evidence="2 9" id="KW-0378">Hydrolase</keyword>
<dbReference type="InterPro" id="IPR014017">
    <property type="entry name" value="DNA_helicase_UvrD-like_C"/>
</dbReference>
<dbReference type="InterPro" id="IPR014016">
    <property type="entry name" value="UvrD-like_ATP-bd"/>
</dbReference>
<dbReference type="InterPro" id="IPR027417">
    <property type="entry name" value="P-loop_NTPase"/>
</dbReference>
<keyword evidence="3 9" id="KW-0347">Helicase</keyword>
<gene>
    <name evidence="12" type="ORF">F0344_06645</name>
</gene>
<keyword evidence="4 9" id="KW-0067">ATP-binding</keyword>
<keyword evidence="1 9" id="KW-0547">Nucleotide-binding</keyword>
<dbReference type="EMBL" id="CP045702">
    <property type="protein sequence ID" value="QNE74327.1"/>
    <property type="molecule type" value="Genomic_DNA"/>
</dbReference>
<name>A0A7G7BG62_9ACTN</name>
<evidence type="ECO:0000256" key="7">
    <source>
        <dbReference type="ARBA" id="ARBA00034808"/>
    </source>
</evidence>
<evidence type="ECO:0000259" key="11">
    <source>
        <dbReference type="PROSITE" id="PS51198"/>
    </source>
</evidence>
<evidence type="ECO:0000256" key="8">
    <source>
        <dbReference type="ARBA" id="ARBA00048988"/>
    </source>
</evidence>
<protein>
    <recommendedName>
        <fullName evidence="7">DNA 3'-5' helicase</fullName>
        <ecNumber evidence="7">5.6.2.4</ecNumber>
    </recommendedName>
</protein>
<proteinExistence type="predicted"/>
<feature type="binding site" evidence="9">
    <location>
        <begin position="323"/>
        <end position="330"/>
    </location>
    <ligand>
        <name>ATP</name>
        <dbReference type="ChEBI" id="CHEBI:30616"/>
    </ligand>
</feature>
<dbReference type="SUPFAM" id="SSF52540">
    <property type="entry name" value="P-loop containing nucleoside triphosphate hydrolases"/>
    <property type="match status" value="1"/>
</dbReference>
<dbReference type="Pfam" id="PF13361">
    <property type="entry name" value="UvrD_C"/>
    <property type="match status" value="1"/>
</dbReference>
<evidence type="ECO:0000256" key="5">
    <source>
        <dbReference type="ARBA" id="ARBA00023235"/>
    </source>
</evidence>
<feature type="domain" description="UvrD-like helicase ATP-binding" evidence="11">
    <location>
        <begin position="302"/>
        <end position="606"/>
    </location>
</feature>
<keyword evidence="5" id="KW-0413">Isomerase</keyword>
<dbReference type="AlphaFoldDB" id="A0A7G7BG62"/>
<evidence type="ECO:0000313" key="13">
    <source>
        <dbReference type="Proteomes" id="UP000515307"/>
    </source>
</evidence>
<evidence type="ECO:0000256" key="1">
    <source>
        <dbReference type="ARBA" id="ARBA00022741"/>
    </source>
</evidence>
<dbReference type="EC" id="5.6.2.4" evidence="7"/>
<feature type="compositionally biased region" description="Basic residues" evidence="10">
    <location>
        <begin position="10"/>
        <end position="23"/>
    </location>
</feature>
<evidence type="ECO:0000256" key="6">
    <source>
        <dbReference type="ARBA" id="ARBA00034617"/>
    </source>
</evidence>
<dbReference type="Pfam" id="PF00580">
    <property type="entry name" value="UvrD-helicase"/>
    <property type="match status" value="1"/>
</dbReference>
<organism evidence="12 13">
    <name type="scientific">Streptomyces finlayi</name>
    <dbReference type="NCBI Taxonomy" id="67296"/>
    <lineage>
        <taxon>Bacteria</taxon>
        <taxon>Bacillati</taxon>
        <taxon>Actinomycetota</taxon>
        <taxon>Actinomycetes</taxon>
        <taxon>Kitasatosporales</taxon>
        <taxon>Streptomycetaceae</taxon>
        <taxon>Streptomyces</taxon>
    </lineage>
</organism>
<evidence type="ECO:0000256" key="3">
    <source>
        <dbReference type="ARBA" id="ARBA00022806"/>
    </source>
</evidence>
<accession>A0A7G7BG62</accession>
<dbReference type="GO" id="GO:0016787">
    <property type="term" value="F:hydrolase activity"/>
    <property type="evidence" value="ECO:0007669"/>
    <property type="project" value="UniProtKB-UniRule"/>
</dbReference>
<dbReference type="PANTHER" id="PTHR11070:SF45">
    <property type="entry name" value="DNA 3'-5' HELICASE"/>
    <property type="match status" value="1"/>
</dbReference>
<evidence type="ECO:0000256" key="2">
    <source>
        <dbReference type="ARBA" id="ARBA00022801"/>
    </source>
</evidence>
<evidence type="ECO:0000256" key="4">
    <source>
        <dbReference type="ARBA" id="ARBA00022840"/>
    </source>
</evidence>
<dbReference type="KEGG" id="sfiy:F0344_06645"/>
<feature type="compositionally biased region" description="Low complexity" evidence="10">
    <location>
        <begin position="162"/>
        <end position="186"/>
    </location>
</feature>
<dbReference type="Gene3D" id="3.40.50.300">
    <property type="entry name" value="P-loop containing nucleotide triphosphate hydrolases"/>
    <property type="match status" value="3"/>
</dbReference>
<feature type="region of interest" description="Disordered" evidence="10">
    <location>
        <begin position="161"/>
        <end position="189"/>
    </location>
</feature>
<evidence type="ECO:0000256" key="10">
    <source>
        <dbReference type="SAM" id="MobiDB-lite"/>
    </source>
</evidence>
<dbReference type="GO" id="GO:0000725">
    <property type="term" value="P:recombinational repair"/>
    <property type="evidence" value="ECO:0007669"/>
    <property type="project" value="TreeGrafter"/>
</dbReference>
<dbReference type="PROSITE" id="PS51198">
    <property type="entry name" value="UVRD_HELICASE_ATP_BIND"/>
    <property type="match status" value="1"/>
</dbReference>
<dbReference type="GO" id="GO:0005524">
    <property type="term" value="F:ATP binding"/>
    <property type="evidence" value="ECO:0007669"/>
    <property type="project" value="UniProtKB-UniRule"/>
</dbReference>